<dbReference type="OrthoDB" id="9802447at2"/>
<evidence type="ECO:0000256" key="4">
    <source>
        <dbReference type="ARBA" id="ARBA00022827"/>
    </source>
</evidence>
<evidence type="ECO:0000259" key="9">
    <source>
        <dbReference type="Pfam" id="PF02771"/>
    </source>
</evidence>
<gene>
    <name evidence="10" type="ORF">NSA23_11810</name>
</gene>
<evidence type="ECO:0000259" key="7">
    <source>
        <dbReference type="Pfam" id="PF00441"/>
    </source>
</evidence>
<dbReference type="InterPro" id="IPR006089">
    <property type="entry name" value="Acyl-CoA_DH_CS"/>
</dbReference>
<dbReference type="FunFam" id="2.40.110.10:FF:000001">
    <property type="entry name" value="Acyl-CoA dehydrogenase, mitochondrial"/>
    <property type="match status" value="1"/>
</dbReference>
<dbReference type="InterPro" id="IPR009075">
    <property type="entry name" value="AcylCo_DH/oxidase_C"/>
</dbReference>
<evidence type="ECO:0000256" key="5">
    <source>
        <dbReference type="ARBA" id="ARBA00023002"/>
    </source>
</evidence>
<comment type="similarity">
    <text evidence="2 6">Belongs to the acyl-CoA dehydrogenase family.</text>
</comment>
<dbReference type="SUPFAM" id="SSF56645">
    <property type="entry name" value="Acyl-CoA dehydrogenase NM domain-like"/>
    <property type="match status" value="1"/>
</dbReference>
<feature type="domain" description="Acyl-CoA dehydrogenase/oxidase N-terminal" evidence="9">
    <location>
        <begin position="6"/>
        <end position="118"/>
    </location>
</feature>
<dbReference type="Pfam" id="PF02770">
    <property type="entry name" value="Acyl-CoA_dh_M"/>
    <property type="match status" value="1"/>
</dbReference>
<dbReference type="Pfam" id="PF02771">
    <property type="entry name" value="Acyl-CoA_dh_N"/>
    <property type="match status" value="1"/>
</dbReference>
<feature type="domain" description="Acyl-CoA oxidase/dehydrogenase middle" evidence="8">
    <location>
        <begin position="122"/>
        <end position="217"/>
    </location>
</feature>
<dbReference type="PROSITE" id="PS00072">
    <property type="entry name" value="ACYL_COA_DH_1"/>
    <property type="match status" value="1"/>
</dbReference>
<dbReference type="PROSITE" id="PS00073">
    <property type="entry name" value="ACYL_COA_DH_2"/>
    <property type="match status" value="1"/>
</dbReference>
<dbReference type="SUPFAM" id="SSF47203">
    <property type="entry name" value="Acyl-CoA dehydrogenase C-terminal domain-like"/>
    <property type="match status" value="1"/>
</dbReference>
<keyword evidence="5 6" id="KW-0560">Oxidoreductase</keyword>
<dbReference type="FunFam" id="1.20.140.10:FF:000004">
    <property type="entry name" value="Acyl-CoA dehydrogenase FadE25"/>
    <property type="match status" value="1"/>
</dbReference>
<evidence type="ECO:0000313" key="11">
    <source>
        <dbReference type="Proteomes" id="UP001142078"/>
    </source>
</evidence>
<keyword evidence="11" id="KW-1185">Reference proteome</keyword>
<dbReference type="AlphaFoldDB" id="A0A9X2S876"/>
<dbReference type="Gene3D" id="1.10.540.10">
    <property type="entry name" value="Acyl-CoA dehydrogenase/oxidase, N-terminal domain"/>
    <property type="match status" value="1"/>
</dbReference>
<dbReference type="Gene3D" id="2.40.110.10">
    <property type="entry name" value="Butyryl-CoA Dehydrogenase, subunit A, domain 2"/>
    <property type="match status" value="1"/>
</dbReference>
<dbReference type="EMBL" id="JANJZL010000008">
    <property type="protein sequence ID" value="MCR2044791.1"/>
    <property type="molecule type" value="Genomic_DNA"/>
</dbReference>
<name>A0A9X2S876_9FIRM</name>
<dbReference type="InterPro" id="IPR013786">
    <property type="entry name" value="AcylCoA_DH/ox_N"/>
</dbReference>
<sequence>MNFTLTKEQEMVRNVMREFAENEVEPIAADIDETGRFPKENVEKMARAHMLGIPFPEEYGGAGGDELAYAIAVEELSRKCATTGVILSAHTSLGSWPIYKYGTEEQKQKYLVPLAKGEKLGAFGLTEPNAGTDAAGQQTVAVLDGDEYVLNGSKIFITNGGQAEIYVIFAMTDRMKGTRGISAFIVEADTPGFSIGKIEDKLGIRASATSELIFQNCRIPKENLLGEEGKGFKIAMSTLDGGRIGIAAQALGIAQGALDESVEYLKEREQFGRPLSKFQGLQWMVADMGTEIEAARLLVYRAAFNKANGLPYNKEAAMAKLFAANTAMNVTTKAVQLHGGYGYTKDYPVERMMRDAKITEIYEGTSQVQQMVIAGNLLR</sequence>
<evidence type="ECO:0000256" key="1">
    <source>
        <dbReference type="ARBA" id="ARBA00001974"/>
    </source>
</evidence>
<dbReference type="PANTHER" id="PTHR43884">
    <property type="entry name" value="ACYL-COA DEHYDROGENASE"/>
    <property type="match status" value="1"/>
</dbReference>
<dbReference type="Gene3D" id="1.20.140.10">
    <property type="entry name" value="Butyryl-CoA Dehydrogenase, subunit A, domain 3"/>
    <property type="match status" value="1"/>
</dbReference>
<dbReference type="GO" id="GO:0003995">
    <property type="term" value="F:acyl-CoA dehydrogenase activity"/>
    <property type="evidence" value="ECO:0007669"/>
    <property type="project" value="InterPro"/>
</dbReference>
<dbReference type="PANTHER" id="PTHR43884:SF12">
    <property type="entry name" value="ISOVALERYL-COA DEHYDROGENASE, MITOCHONDRIAL-RELATED"/>
    <property type="match status" value="1"/>
</dbReference>
<evidence type="ECO:0000256" key="2">
    <source>
        <dbReference type="ARBA" id="ARBA00009347"/>
    </source>
</evidence>
<dbReference type="InterPro" id="IPR037069">
    <property type="entry name" value="AcylCoA_DH/ox_N_sf"/>
</dbReference>
<keyword evidence="4 6" id="KW-0274">FAD</keyword>
<organism evidence="10 11">
    <name type="scientific">Anaerosalibacter massiliensis</name>
    <dbReference type="NCBI Taxonomy" id="1347392"/>
    <lineage>
        <taxon>Bacteria</taxon>
        <taxon>Bacillati</taxon>
        <taxon>Bacillota</taxon>
        <taxon>Tissierellia</taxon>
        <taxon>Tissierellales</taxon>
        <taxon>Sporanaerobacteraceae</taxon>
        <taxon>Anaerosalibacter</taxon>
    </lineage>
</organism>
<evidence type="ECO:0000313" key="10">
    <source>
        <dbReference type="EMBL" id="MCR2044791.1"/>
    </source>
</evidence>
<evidence type="ECO:0000256" key="3">
    <source>
        <dbReference type="ARBA" id="ARBA00022630"/>
    </source>
</evidence>
<evidence type="ECO:0000259" key="8">
    <source>
        <dbReference type="Pfam" id="PF02770"/>
    </source>
</evidence>
<dbReference type="InterPro" id="IPR036250">
    <property type="entry name" value="AcylCo_DH-like_C"/>
</dbReference>
<dbReference type="InterPro" id="IPR006091">
    <property type="entry name" value="Acyl-CoA_Oxase/DH_mid-dom"/>
</dbReference>
<dbReference type="CDD" id="cd01158">
    <property type="entry name" value="SCAD_SBCAD"/>
    <property type="match status" value="1"/>
</dbReference>
<reference evidence="10" key="1">
    <citation type="submission" date="2022-07" db="EMBL/GenBank/DDBJ databases">
        <title>Enhanced cultured diversity of the mouse gut microbiota enables custom-made synthetic communities.</title>
        <authorList>
            <person name="Afrizal A."/>
        </authorList>
    </citation>
    <scope>NUCLEOTIDE SEQUENCE</scope>
    <source>
        <strain evidence="10">DSM 29482</strain>
    </source>
</reference>
<dbReference type="InterPro" id="IPR046373">
    <property type="entry name" value="Acyl-CoA_Oxase/DH_mid-dom_sf"/>
</dbReference>
<dbReference type="RefSeq" id="WP_042678659.1">
    <property type="nucleotide sequence ID" value="NZ_CABKTM010000007.1"/>
</dbReference>
<evidence type="ECO:0000256" key="6">
    <source>
        <dbReference type="RuleBase" id="RU362125"/>
    </source>
</evidence>
<comment type="cofactor">
    <cofactor evidence="1 6">
        <name>FAD</name>
        <dbReference type="ChEBI" id="CHEBI:57692"/>
    </cofactor>
</comment>
<dbReference type="InterPro" id="IPR009100">
    <property type="entry name" value="AcylCoA_DH/oxidase_NM_dom_sf"/>
</dbReference>
<comment type="caution">
    <text evidence="10">The sequence shown here is derived from an EMBL/GenBank/DDBJ whole genome shotgun (WGS) entry which is preliminary data.</text>
</comment>
<accession>A0A9X2S876</accession>
<proteinExistence type="inferred from homology"/>
<dbReference type="Proteomes" id="UP001142078">
    <property type="component" value="Unassembled WGS sequence"/>
</dbReference>
<dbReference type="Pfam" id="PF00441">
    <property type="entry name" value="Acyl-CoA_dh_1"/>
    <property type="match status" value="1"/>
</dbReference>
<keyword evidence="3 6" id="KW-0285">Flavoprotein</keyword>
<dbReference type="PIRSF" id="PIRSF016578">
    <property type="entry name" value="HsaA"/>
    <property type="match status" value="1"/>
</dbReference>
<dbReference type="FunFam" id="1.10.540.10:FF:000002">
    <property type="entry name" value="Acyl-CoA dehydrogenase FadE19"/>
    <property type="match status" value="1"/>
</dbReference>
<dbReference type="GO" id="GO:0050660">
    <property type="term" value="F:flavin adenine dinucleotide binding"/>
    <property type="evidence" value="ECO:0007669"/>
    <property type="project" value="InterPro"/>
</dbReference>
<feature type="domain" description="Acyl-CoA dehydrogenase/oxidase C-terminal" evidence="7">
    <location>
        <begin position="229"/>
        <end position="377"/>
    </location>
</feature>
<protein>
    <submittedName>
        <fullName evidence="10">Acyl-CoA dehydrogenase</fullName>
    </submittedName>
</protein>